<evidence type="ECO:0000313" key="4">
    <source>
        <dbReference type="Proteomes" id="UP000254978"/>
    </source>
</evidence>
<dbReference type="PANTHER" id="PTHR43581:SF2">
    <property type="entry name" value="EXCINUCLEASE ATPASE SUBUNIT"/>
    <property type="match status" value="1"/>
</dbReference>
<sequence>MQSLDIRGFRGVADLSLTFESPVTAFSGMNGTGKSTIAQLLTCGYRKAVTAALSRYYVKDFFPVSAADPEPFTSDAQVIYTYCVEKGADPQRVTVSRQAKEWSGYKRQPERSCYYIGFTQFIPKVERRDLSFYRGSALELGETRPLSADAAANVATILALPYDDLNFTEVKHSARRAELAMATRNGRRYSENHMGFGEGRVVYMVNTMESAPAQSLFVLEEPETSLHGDAQRRLARYLVEVAFRRGHQIVITTHSSAILSELGRDSVVYLQRRPDGSITAAPGLSTYQIDSYLHGTADKRKAVVCVEDSFARHMTIEIMRRCDNHLLAGSKVLPVGASQDIPVAVDLLRSAGLRAVGLRDGDMEPAGSFVQLLPGDDPPEKVVFNDPAVQAHFANEPYSISVPEALSSVTDHHDYLGAIANLLMLDEAYVGTEACRVYATSQDEEELAPVVTFLRTHLDDRR</sequence>
<dbReference type="PANTHER" id="PTHR43581">
    <property type="entry name" value="ATP/GTP PHOSPHATASE"/>
    <property type="match status" value="1"/>
</dbReference>
<name>A0A378TLD6_9MYCO</name>
<dbReference type="Pfam" id="PF13476">
    <property type="entry name" value="AAA_23"/>
    <property type="match status" value="1"/>
</dbReference>
<dbReference type="InterPro" id="IPR038729">
    <property type="entry name" value="Rad50/SbcC_AAA"/>
</dbReference>
<evidence type="ECO:0000259" key="2">
    <source>
        <dbReference type="Pfam" id="PF13476"/>
    </source>
</evidence>
<dbReference type="EMBL" id="UGQT01000001">
    <property type="protein sequence ID" value="STZ60643.1"/>
    <property type="molecule type" value="Genomic_DNA"/>
</dbReference>
<dbReference type="AlphaFoldDB" id="A0A378TLD6"/>
<evidence type="ECO:0000313" key="3">
    <source>
        <dbReference type="EMBL" id="STZ60643.1"/>
    </source>
</evidence>
<keyword evidence="4" id="KW-1185">Reference proteome</keyword>
<dbReference type="Gene3D" id="3.40.50.300">
    <property type="entry name" value="P-loop containing nucleotide triphosphate hydrolases"/>
    <property type="match status" value="2"/>
</dbReference>
<feature type="domain" description="Endonuclease GajA/Old nuclease/RecF-like AAA" evidence="1">
    <location>
        <begin position="171"/>
        <end position="258"/>
    </location>
</feature>
<dbReference type="InterPro" id="IPR027417">
    <property type="entry name" value="P-loop_NTPase"/>
</dbReference>
<dbReference type="GO" id="GO:0016887">
    <property type="term" value="F:ATP hydrolysis activity"/>
    <property type="evidence" value="ECO:0007669"/>
    <property type="project" value="InterPro"/>
</dbReference>
<feature type="domain" description="Rad50/SbcC-type AAA" evidence="2">
    <location>
        <begin position="3"/>
        <end position="42"/>
    </location>
</feature>
<dbReference type="InterPro" id="IPR041685">
    <property type="entry name" value="AAA_GajA/Old/RecF-like"/>
</dbReference>
<proteinExistence type="predicted"/>
<gene>
    <name evidence="3" type="ORF">NCTC10821_04186</name>
</gene>
<dbReference type="SUPFAM" id="SSF52540">
    <property type="entry name" value="P-loop containing nucleoside triphosphate hydrolases"/>
    <property type="match status" value="1"/>
</dbReference>
<reference evidence="3 4" key="1">
    <citation type="submission" date="2018-06" db="EMBL/GenBank/DDBJ databases">
        <authorList>
            <consortium name="Pathogen Informatics"/>
            <person name="Doyle S."/>
        </authorList>
    </citation>
    <scope>NUCLEOTIDE SEQUENCE [LARGE SCALE GENOMIC DNA]</scope>
    <source>
        <strain evidence="3 4">NCTC10821</strain>
    </source>
</reference>
<dbReference type="Proteomes" id="UP000254978">
    <property type="component" value="Unassembled WGS sequence"/>
</dbReference>
<accession>A0A378TLD6</accession>
<organism evidence="3 4">
    <name type="scientific">Mycolicibacterium tokaiense</name>
    <dbReference type="NCBI Taxonomy" id="39695"/>
    <lineage>
        <taxon>Bacteria</taxon>
        <taxon>Bacillati</taxon>
        <taxon>Actinomycetota</taxon>
        <taxon>Actinomycetes</taxon>
        <taxon>Mycobacteriales</taxon>
        <taxon>Mycobacteriaceae</taxon>
        <taxon>Mycolicibacterium</taxon>
    </lineage>
</organism>
<evidence type="ECO:0000259" key="1">
    <source>
        <dbReference type="Pfam" id="PF13175"/>
    </source>
</evidence>
<dbReference type="InterPro" id="IPR051396">
    <property type="entry name" value="Bact_Antivir_Def_Nuclease"/>
</dbReference>
<dbReference type="GO" id="GO:0006302">
    <property type="term" value="P:double-strand break repair"/>
    <property type="evidence" value="ECO:0007669"/>
    <property type="project" value="InterPro"/>
</dbReference>
<dbReference type="Pfam" id="PF13175">
    <property type="entry name" value="AAA_15"/>
    <property type="match status" value="1"/>
</dbReference>
<protein>
    <submittedName>
        <fullName evidence="3">Predicted ATPase</fullName>
    </submittedName>
</protein>